<dbReference type="GeneID" id="117655570"/>
<dbReference type="CDD" id="cd00063">
    <property type="entry name" value="FN3"/>
    <property type="match status" value="1"/>
</dbReference>
<dbReference type="GO" id="GO:0004896">
    <property type="term" value="F:cytokine receptor activity"/>
    <property type="evidence" value="ECO:0007669"/>
    <property type="project" value="TreeGrafter"/>
</dbReference>
<evidence type="ECO:0000256" key="11">
    <source>
        <dbReference type="SAM" id="MobiDB-lite"/>
    </source>
</evidence>
<keyword evidence="5" id="KW-0732">Signal</keyword>
<feature type="domain" description="Fibronectin type-III" evidence="13">
    <location>
        <begin position="122"/>
        <end position="224"/>
    </location>
</feature>
<dbReference type="PANTHER" id="PTHR23037">
    <property type="entry name" value="CYTOKINE RECEPTOR"/>
    <property type="match status" value="1"/>
</dbReference>
<dbReference type="OMA" id="QTSCFTN"/>
<dbReference type="PANTHER" id="PTHR23037:SF30">
    <property type="entry name" value="INTERLEUKIN-2 RECEPTOR SUBUNIT BETA"/>
    <property type="match status" value="1"/>
</dbReference>
<reference evidence="15" key="1">
    <citation type="submission" date="2025-08" db="UniProtKB">
        <authorList>
            <consortium name="RefSeq"/>
        </authorList>
    </citation>
    <scope>IDENTIFICATION</scope>
    <source>
        <tissue evidence="15">Blood</tissue>
    </source>
</reference>
<proteinExistence type="inferred from homology"/>
<keyword evidence="10" id="KW-0325">Glycoprotein</keyword>
<evidence type="ECO:0000313" key="14">
    <source>
        <dbReference type="Proteomes" id="UP001652622"/>
    </source>
</evidence>
<evidence type="ECO:0000256" key="2">
    <source>
        <dbReference type="ARBA" id="ARBA00008280"/>
    </source>
</evidence>
<dbReference type="InParanoid" id="A0A6P9ANK2"/>
<name>A0A6P9ANK2_PANGU</name>
<dbReference type="KEGG" id="pgut:117655570"/>
<sequence length="534" mass="60644">MESRLLIPIYIISFFQASGARQKSSNLDCLYDSFETVICTWIPVKNAMKGQCQLTASVEYGKPPKTCQMNGTSIRSYKLILEDYGLTIVDTILFVVSCYTGEKWIEVHNLTIKPFQNIQLQPPCNFQLENAHKPSYNLTWTLCVVSHYLSEKLEYEIRYRATSSGENDTILPIIQDQKWLVMENLSPDTVFEAAIRVKVKQSEYYNSVWSRWSTPPLRWKTDLEASPQSAHLRIIVAVVGSFISIFIIFLVFLFPASKCLRKKFKINFPDPAEFFPSLTGIHGGDIQQKWLSSPASITSFHITAEAPNVSMLEIIQSCSKKSYLLPPKECFTNIENITETSGQSSGSCFTNRGYFFFQHLDSLEIDSCKVYFTYDAQTRSEDSNSYFHKELHEASHNVSSSINIMSNQENDAFLQDYSRGSLPSGSDFPIASLVEQNENTEERIPLVLSSKSPEQYSIDDSSEPKSSSRNTDGRELLRNEDLSNNVMGNNRFMFSNQGQSNNICRTASSSQIPSSSEAYLSLRDLQRHYSHHSV</sequence>
<evidence type="ECO:0000259" key="13">
    <source>
        <dbReference type="PROSITE" id="PS50853"/>
    </source>
</evidence>
<dbReference type="InterPro" id="IPR013783">
    <property type="entry name" value="Ig-like_fold"/>
</dbReference>
<keyword evidence="8" id="KW-1015">Disulfide bond</keyword>
<evidence type="ECO:0000256" key="7">
    <source>
        <dbReference type="ARBA" id="ARBA00023136"/>
    </source>
</evidence>
<evidence type="ECO:0000256" key="1">
    <source>
        <dbReference type="ARBA" id="ARBA00004251"/>
    </source>
</evidence>
<comment type="subcellular location">
    <subcellularLocation>
        <location evidence="1">Cell membrane</location>
        <topology evidence="1">Single-pass type I membrane protein</topology>
    </subcellularLocation>
</comment>
<dbReference type="InterPro" id="IPR040951">
    <property type="entry name" value="IL2RB_N1"/>
</dbReference>
<dbReference type="PROSITE" id="PS50853">
    <property type="entry name" value="FN3"/>
    <property type="match status" value="1"/>
</dbReference>
<feature type="compositionally biased region" description="Basic and acidic residues" evidence="11">
    <location>
        <begin position="471"/>
        <end position="481"/>
    </location>
</feature>
<evidence type="ECO:0000256" key="8">
    <source>
        <dbReference type="ARBA" id="ARBA00023157"/>
    </source>
</evidence>
<keyword evidence="6 12" id="KW-1133">Transmembrane helix</keyword>
<dbReference type="Proteomes" id="UP001652622">
    <property type="component" value="Unplaced"/>
</dbReference>
<dbReference type="AlphaFoldDB" id="A0A6P9ANK2"/>
<dbReference type="InterPro" id="IPR036116">
    <property type="entry name" value="FN3_sf"/>
</dbReference>
<keyword evidence="3" id="KW-1003">Cell membrane</keyword>
<dbReference type="Pfam" id="PF18707">
    <property type="entry name" value="IL2RB_N1"/>
    <property type="match status" value="1"/>
</dbReference>
<dbReference type="CTD" id="3560"/>
<accession>A0A6P9ANK2</accession>
<dbReference type="FunCoup" id="A0A6P9ANK2">
    <property type="interactions" value="14"/>
</dbReference>
<dbReference type="RefSeq" id="XP_034259034.1">
    <property type="nucleotide sequence ID" value="XM_034403143.2"/>
</dbReference>
<dbReference type="GO" id="GO:0019976">
    <property type="term" value="F:interleukin-2 binding"/>
    <property type="evidence" value="ECO:0007669"/>
    <property type="project" value="TreeGrafter"/>
</dbReference>
<dbReference type="GO" id="GO:0009897">
    <property type="term" value="C:external side of plasma membrane"/>
    <property type="evidence" value="ECO:0007669"/>
    <property type="project" value="TreeGrafter"/>
</dbReference>
<evidence type="ECO:0000256" key="10">
    <source>
        <dbReference type="ARBA" id="ARBA00023180"/>
    </source>
</evidence>
<evidence type="ECO:0000256" key="5">
    <source>
        <dbReference type="ARBA" id="ARBA00022729"/>
    </source>
</evidence>
<evidence type="ECO:0000256" key="12">
    <source>
        <dbReference type="SAM" id="Phobius"/>
    </source>
</evidence>
<keyword evidence="14" id="KW-1185">Reference proteome</keyword>
<keyword evidence="9 15" id="KW-0675">Receptor</keyword>
<gene>
    <name evidence="15" type="primary">IL2RB</name>
</gene>
<evidence type="ECO:0000256" key="4">
    <source>
        <dbReference type="ARBA" id="ARBA00022692"/>
    </source>
</evidence>
<keyword evidence="4 12" id="KW-0812">Transmembrane</keyword>
<evidence type="ECO:0000256" key="9">
    <source>
        <dbReference type="ARBA" id="ARBA00023170"/>
    </source>
</evidence>
<comment type="similarity">
    <text evidence="2">Belongs to the type I cytokine receptor family. Type 4 subfamily.</text>
</comment>
<dbReference type="SUPFAM" id="SSF49265">
    <property type="entry name" value="Fibronectin type III"/>
    <property type="match status" value="2"/>
</dbReference>
<evidence type="ECO:0000256" key="6">
    <source>
        <dbReference type="ARBA" id="ARBA00022989"/>
    </source>
</evidence>
<feature type="transmembrane region" description="Helical" evidence="12">
    <location>
        <begin position="234"/>
        <end position="256"/>
    </location>
</feature>
<dbReference type="GO" id="GO:0016064">
    <property type="term" value="P:immunoglobulin mediated immune response"/>
    <property type="evidence" value="ECO:0007669"/>
    <property type="project" value="TreeGrafter"/>
</dbReference>
<dbReference type="Gene3D" id="2.60.40.10">
    <property type="entry name" value="Immunoglobulins"/>
    <property type="match status" value="2"/>
</dbReference>
<dbReference type="InterPro" id="IPR003961">
    <property type="entry name" value="FN3_dom"/>
</dbReference>
<evidence type="ECO:0000256" key="3">
    <source>
        <dbReference type="ARBA" id="ARBA00022475"/>
    </source>
</evidence>
<keyword evidence="7 12" id="KW-0472">Membrane</keyword>
<protein>
    <submittedName>
        <fullName evidence="15">Interleukin-2 receptor subunit beta isoform X1</fullName>
    </submittedName>
</protein>
<organism evidence="14 15">
    <name type="scientific">Pantherophis guttatus</name>
    <name type="common">Corn snake</name>
    <name type="synonym">Elaphe guttata</name>
    <dbReference type="NCBI Taxonomy" id="94885"/>
    <lineage>
        <taxon>Eukaryota</taxon>
        <taxon>Metazoa</taxon>
        <taxon>Chordata</taxon>
        <taxon>Craniata</taxon>
        <taxon>Vertebrata</taxon>
        <taxon>Euteleostomi</taxon>
        <taxon>Lepidosauria</taxon>
        <taxon>Squamata</taxon>
        <taxon>Bifurcata</taxon>
        <taxon>Unidentata</taxon>
        <taxon>Episquamata</taxon>
        <taxon>Toxicofera</taxon>
        <taxon>Serpentes</taxon>
        <taxon>Colubroidea</taxon>
        <taxon>Colubridae</taxon>
        <taxon>Colubrinae</taxon>
        <taxon>Pantherophis</taxon>
    </lineage>
</organism>
<evidence type="ECO:0000313" key="15">
    <source>
        <dbReference type="RefSeq" id="XP_034259034.1"/>
    </source>
</evidence>
<feature type="region of interest" description="Disordered" evidence="11">
    <location>
        <begin position="441"/>
        <end position="482"/>
    </location>
</feature>